<evidence type="ECO:0000256" key="3">
    <source>
        <dbReference type="ARBA" id="ARBA00022679"/>
    </source>
</evidence>
<keyword evidence="6" id="KW-0414">Isoprene biosynthesis</keyword>
<dbReference type="AlphaFoldDB" id="H9UJM5"/>
<dbReference type="SUPFAM" id="SSF48576">
    <property type="entry name" value="Terpenoid synthases"/>
    <property type="match status" value="1"/>
</dbReference>
<sequence>MIDLLKSYRPHIEKRLNEYLASSAGDINHWSQDVRQRVLEYTLRGKMIRGALVFGGADAATFRTGGSISAAEHQALADTAAAMELIQSFLLIHDDIMDDDDVRRGMPAVHAQYRSRAVADGWDSPERSAIALGICAGDIAGFWAMQLLSRLALPPERLQSVIRIAADEIVVVGMAQMQDVAHGVQPQEPSTEDILGVYRCKTGRYTFALPMMLGWVIAGGSDADIDLLGQLGEAMGIVFQIQDDYIGLFGDPDTTGKPNTSDITENKKTLYRQGLRQHALQGNKRAAAALTGFGQPGITTGDVHEIQSVLQDLGVVEQVAAVRKSYVTECEQLIARLYDSGEGQESLLSLVRYLGSRGK</sequence>
<evidence type="ECO:0000313" key="9">
    <source>
        <dbReference type="Proteomes" id="UP000007383"/>
    </source>
</evidence>
<dbReference type="KEGG" id="sfc:Spiaf_1660"/>
<comment type="cofactor">
    <cofactor evidence="1">
        <name>Mg(2+)</name>
        <dbReference type="ChEBI" id="CHEBI:18420"/>
    </cofactor>
</comment>
<evidence type="ECO:0000256" key="1">
    <source>
        <dbReference type="ARBA" id="ARBA00001946"/>
    </source>
</evidence>
<evidence type="ECO:0000256" key="7">
    <source>
        <dbReference type="RuleBase" id="RU004466"/>
    </source>
</evidence>
<dbReference type="Gene3D" id="1.10.600.10">
    <property type="entry name" value="Farnesyl Diphosphate Synthase"/>
    <property type="match status" value="1"/>
</dbReference>
<dbReference type="PANTHER" id="PTHR43281:SF1">
    <property type="entry name" value="FARNESYL DIPHOSPHATE SYNTHASE"/>
    <property type="match status" value="1"/>
</dbReference>
<dbReference type="InterPro" id="IPR000092">
    <property type="entry name" value="Polyprenyl_synt"/>
</dbReference>
<evidence type="ECO:0000256" key="6">
    <source>
        <dbReference type="ARBA" id="ARBA00023229"/>
    </source>
</evidence>
<dbReference type="EMBL" id="CP003282">
    <property type="protein sequence ID" value="AFG37718.1"/>
    <property type="molecule type" value="Genomic_DNA"/>
</dbReference>
<dbReference type="RefSeq" id="WP_014455701.1">
    <property type="nucleotide sequence ID" value="NC_017098.1"/>
</dbReference>
<evidence type="ECO:0000256" key="4">
    <source>
        <dbReference type="ARBA" id="ARBA00022723"/>
    </source>
</evidence>
<dbReference type="PROSITE" id="PS00723">
    <property type="entry name" value="POLYPRENYL_SYNTHASE_1"/>
    <property type="match status" value="1"/>
</dbReference>
<dbReference type="GO" id="GO:0046872">
    <property type="term" value="F:metal ion binding"/>
    <property type="evidence" value="ECO:0007669"/>
    <property type="project" value="UniProtKB-KW"/>
</dbReference>
<dbReference type="Proteomes" id="UP000007383">
    <property type="component" value="Chromosome"/>
</dbReference>
<reference evidence="9" key="1">
    <citation type="journal article" date="2013" name="Stand. Genomic Sci.">
        <title>Complete genome sequence of the halophilic bacterium Spirochaeta africana type strain (Z-7692(T)) from the alkaline Lake Magadi in the East African Rift.</title>
        <authorList>
            <person name="Liolos K."/>
            <person name="Abt B."/>
            <person name="Scheuner C."/>
            <person name="Teshima H."/>
            <person name="Held B."/>
            <person name="Lapidus A."/>
            <person name="Nolan M."/>
            <person name="Lucas S."/>
            <person name="Deshpande S."/>
            <person name="Cheng J.F."/>
            <person name="Tapia R."/>
            <person name="Goodwin L.A."/>
            <person name="Pitluck S."/>
            <person name="Pagani I."/>
            <person name="Ivanova N."/>
            <person name="Mavromatis K."/>
            <person name="Mikhailova N."/>
            <person name="Huntemann M."/>
            <person name="Pati A."/>
            <person name="Chen A."/>
            <person name="Palaniappan K."/>
            <person name="Land M."/>
            <person name="Rohde M."/>
            <person name="Tindall B.J."/>
            <person name="Detter J.C."/>
            <person name="Goker M."/>
            <person name="Bristow J."/>
            <person name="Eisen J.A."/>
            <person name="Markowitz V."/>
            <person name="Hugenholtz P."/>
            <person name="Woyke T."/>
            <person name="Klenk H.P."/>
            <person name="Kyrpides N.C."/>
        </authorList>
    </citation>
    <scope>NUCLEOTIDE SEQUENCE</scope>
    <source>
        <strain evidence="9">ATCC 700263 / DSM 8902 / Z-7692</strain>
    </source>
</reference>
<keyword evidence="9" id="KW-1185">Reference proteome</keyword>
<keyword evidence="5" id="KW-0460">Magnesium</keyword>
<dbReference type="PROSITE" id="PS00444">
    <property type="entry name" value="POLYPRENYL_SYNTHASE_2"/>
    <property type="match status" value="1"/>
</dbReference>
<dbReference type="OrthoDB" id="9805316at2"/>
<comment type="similarity">
    <text evidence="2 7">Belongs to the FPP/GGPP synthase family.</text>
</comment>
<dbReference type="GO" id="GO:0004659">
    <property type="term" value="F:prenyltransferase activity"/>
    <property type="evidence" value="ECO:0007669"/>
    <property type="project" value="InterPro"/>
</dbReference>
<dbReference type="PATRIC" id="fig|889378.3.peg.1646"/>
<dbReference type="InterPro" id="IPR033749">
    <property type="entry name" value="Polyprenyl_synt_CS"/>
</dbReference>
<name>H9UJM5_SPIAZ</name>
<dbReference type="SFLD" id="SFLDS00005">
    <property type="entry name" value="Isoprenoid_Synthase_Type_I"/>
    <property type="match status" value="1"/>
</dbReference>
<dbReference type="HOGENOM" id="CLU_014015_2_1_12"/>
<evidence type="ECO:0000256" key="5">
    <source>
        <dbReference type="ARBA" id="ARBA00022842"/>
    </source>
</evidence>
<dbReference type="eggNOG" id="COG0142">
    <property type="taxonomic scope" value="Bacteria"/>
</dbReference>
<organism evidence="8 9">
    <name type="scientific">Spirochaeta africana (strain ATCC 700263 / DSM 8902 / Z-7692)</name>
    <dbReference type="NCBI Taxonomy" id="889378"/>
    <lineage>
        <taxon>Bacteria</taxon>
        <taxon>Pseudomonadati</taxon>
        <taxon>Spirochaetota</taxon>
        <taxon>Spirochaetia</taxon>
        <taxon>Spirochaetales</taxon>
        <taxon>Spirochaetaceae</taxon>
        <taxon>Spirochaeta</taxon>
    </lineage>
</organism>
<dbReference type="Pfam" id="PF00348">
    <property type="entry name" value="polyprenyl_synt"/>
    <property type="match status" value="1"/>
</dbReference>
<dbReference type="PANTHER" id="PTHR43281">
    <property type="entry name" value="FARNESYL DIPHOSPHATE SYNTHASE"/>
    <property type="match status" value="1"/>
</dbReference>
<evidence type="ECO:0000256" key="2">
    <source>
        <dbReference type="ARBA" id="ARBA00006706"/>
    </source>
</evidence>
<keyword evidence="3 7" id="KW-0808">Transferase</keyword>
<gene>
    <name evidence="8" type="ordered locus">Spiaf_1660</name>
</gene>
<dbReference type="InterPro" id="IPR008949">
    <property type="entry name" value="Isoprenoid_synthase_dom_sf"/>
</dbReference>
<dbReference type="GO" id="GO:0008299">
    <property type="term" value="P:isoprenoid biosynthetic process"/>
    <property type="evidence" value="ECO:0007669"/>
    <property type="project" value="UniProtKB-KW"/>
</dbReference>
<keyword evidence="4" id="KW-0479">Metal-binding</keyword>
<proteinExistence type="inferred from homology"/>
<evidence type="ECO:0000313" key="8">
    <source>
        <dbReference type="EMBL" id="AFG37718.1"/>
    </source>
</evidence>
<accession>H9UJM5</accession>
<dbReference type="STRING" id="889378.Spiaf_1660"/>
<protein>
    <submittedName>
        <fullName evidence="8">Geranylgeranyl pyrophosphate synthase</fullName>
    </submittedName>
</protein>